<gene>
    <name evidence="2" type="ORF">CPAR01_04064</name>
</gene>
<dbReference type="EMBL" id="MOPA01000003">
    <property type="protein sequence ID" value="KAK1543431.1"/>
    <property type="molecule type" value="Genomic_DNA"/>
</dbReference>
<name>A0ABQ9SV82_9PEZI</name>
<keyword evidence="3" id="KW-1185">Reference proteome</keyword>
<evidence type="ECO:0000313" key="3">
    <source>
        <dbReference type="Proteomes" id="UP001241169"/>
    </source>
</evidence>
<reference evidence="2 3" key="1">
    <citation type="submission" date="2016-10" db="EMBL/GenBank/DDBJ databases">
        <title>The genome sequence of Colletotrichum fioriniae PJ7.</title>
        <authorList>
            <person name="Baroncelli R."/>
        </authorList>
    </citation>
    <scope>NUCLEOTIDE SEQUENCE [LARGE SCALE GENOMIC DNA]</scope>
    <source>
        <strain evidence="2 3">IMI 384185</strain>
    </source>
</reference>
<dbReference type="RefSeq" id="XP_060352552.1">
    <property type="nucleotide sequence ID" value="XM_060488346.1"/>
</dbReference>
<organism evidence="2 3">
    <name type="scientific">Colletotrichum paranaense</name>
    <dbReference type="NCBI Taxonomy" id="1914294"/>
    <lineage>
        <taxon>Eukaryota</taxon>
        <taxon>Fungi</taxon>
        <taxon>Dikarya</taxon>
        <taxon>Ascomycota</taxon>
        <taxon>Pezizomycotina</taxon>
        <taxon>Sordariomycetes</taxon>
        <taxon>Hypocreomycetidae</taxon>
        <taxon>Glomerellales</taxon>
        <taxon>Glomerellaceae</taxon>
        <taxon>Colletotrichum</taxon>
        <taxon>Colletotrichum acutatum species complex</taxon>
    </lineage>
</organism>
<dbReference type="GeneID" id="85372245"/>
<feature type="compositionally biased region" description="Basic and acidic residues" evidence="1">
    <location>
        <begin position="42"/>
        <end position="51"/>
    </location>
</feature>
<accession>A0ABQ9SV82</accession>
<proteinExistence type="predicted"/>
<feature type="region of interest" description="Disordered" evidence="1">
    <location>
        <begin position="1"/>
        <end position="66"/>
    </location>
</feature>
<protein>
    <submittedName>
        <fullName evidence="2">Uncharacterized protein</fullName>
    </submittedName>
</protein>
<evidence type="ECO:0000256" key="1">
    <source>
        <dbReference type="SAM" id="MobiDB-lite"/>
    </source>
</evidence>
<comment type="caution">
    <text evidence="2">The sequence shown here is derived from an EMBL/GenBank/DDBJ whole genome shotgun (WGS) entry which is preliminary data.</text>
</comment>
<dbReference type="Proteomes" id="UP001241169">
    <property type="component" value="Unassembled WGS sequence"/>
</dbReference>
<sequence length="98" mass="11091">MTNGFGPAGFHRVQRSPRPPGSGTITRRSREDKTLSRRVSVRKLEGEQQEKRTRKAPGPRGGLPMKIIFPSAKRRLTGVKQVITRLSTTRERDIALER</sequence>
<evidence type="ECO:0000313" key="2">
    <source>
        <dbReference type="EMBL" id="KAK1543431.1"/>
    </source>
</evidence>